<organism evidence="2 3">
    <name type="scientific">Anoxybacteroides rupiense</name>
    <dbReference type="NCBI Taxonomy" id="311460"/>
    <lineage>
        <taxon>Bacteria</taxon>
        <taxon>Bacillati</taxon>
        <taxon>Bacillota</taxon>
        <taxon>Bacilli</taxon>
        <taxon>Bacillales</taxon>
        <taxon>Anoxybacillaceae</taxon>
        <taxon>Anoxybacteroides</taxon>
    </lineage>
</organism>
<name>A0ABD5IUT8_9BACL</name>
<sequence>MPIDFVHPLFFQEEEMIEKQEEAPFPYALKTVYFYYDIVDSAYVPWEKAEQSIPALLKLWNEEKAQLQALFAERNRTLVQKPMIRGLSYFIMLLFWMNQSKVTQLRMWQKAVESLPLKPMNCMERLQFIFQRCDTYPSFVQLNELFEEAAKLFYKKRAIVKKGMPPC</sequence>
<accession>A0ABD5IUT8</accession>
<gene>
    <name evidence="2" type="ORF">P9850_08835</name>
</gene>
<dbReference type="AlphaFoldDB" id="A0ABD5IUT8"/>
<dbReference type="EMBL" id="JARTLI010000013">
    <property type="protein sequence ID" value="MED5051953.1"/>
    <property type="molecule type" value="Genomic_DNA"/>
</dbReference>
<dbReference type="Pfam" id="PF21747">
    <property type="entry name" value="YpoC"/>
    <property type="match status" value="1"/>
</dbReference>
<evidence type="ECO:0000313" key="3">
    <source>
        <dbReference type="Proteomes" id="UP001339962"/>
    </source>
</evidence>
<dbReference type="Proteomes" id="UP001339962">
    <property type="component" value="Unassembled WGS sequence"/>
</dbReference>
<evidence type="ECO:0000313" key="2">
    <source>
        <dbReference type="EMBL" id="MED5051953.1"/>
    </source>
</evidence>
<dbReference type="InterPro" id="IPR048427">
    <property type="entry name" value="YpoC"/>
</dbReference>
<proteinExistence type="predicted"/>
<protein>
    <recommendedName>
        <fullName evidence="1">YpoC-like domain-containing protein</fullName>
    </recommendedName>
</protein>
<comment type="caution">
    <text evidence="2">The sequence shown here is derived from an EMBL/GenBank/DDBJ whole genome shotgun (WGS) entry which is preliminary data.</text>
</comment>
<feature type="domain" description="YpoC-like" evidence="1">
    <location>
        <begin position="50"/>
        <end position="159"/>
    </location>
</feature>
<reference evidence="2 3" key="1">
    <citation type="submission" date="2023-03" db="EMBL/GenBank/DDBJ databases">
        <title>Bacillus Genome Sequencing.</title>
        <authorList>
            <person name="Dunlap C."/>
        </authorList>
    </citation>
    <scope>NUCLEOTIDE SEQUENCE [LARGE SCALE GENOMIC DNA]</scope>
    <source>
        <strain evidence="2 3">NRS-38</strain>
    </source>
</reference>
<dbReference type="RefSeq" id="WP_236546302.1">
    <property type="nucleotide sequence ID" value="NZ_JAGUQN010000001.1"/>
</dbReference>
<evidence type="ECO:0000259" key="1">
    <source>
        <dbReference type="Pfam" id="PF21747"/>
    </source>
</evidence>